<name>A0ABU2TB04_9ACTN</name>
<evidence type="ECO:0000313" key="1">
    <source>
        <dbReference type="EMBL" id="MDT0458086.1"/>
    </source>
</evidence>
<protein>
    <submittedName>
        <fullName evidence="1">Uncharacterized protein</fullName>
    </submittedName>
</protein>
<gene>
    <name evidence="1" type="ORF">RM550_20480</name>
</gene>
<comment type="caution">
    <text evidence="1">The sequence shown here is derived from an EMBL/GenBank/DDBJ whole genome shotgun (WGS) entry which is preliminary data.</text>
</comment>
<dbReference type="RefSeq" id="WP_311625184.1">
    <property type="nucleotide sequence ID" value="NZ_JAVRFE010000026.1"/>
</dbReference>
<organism evidence="1 2">
    <name type="scientific">Streptomyces mooreae</name>
    <dbReference type="NCBI Taxonomy" id="3075523"/>
    <lineage>
        <taxon>Bacteria</taxon>
        <taxon>Bacillati</taxon>
        <taxon>Actinomycetota</taxon>
        <taxon>Actinomycetes</taxon>
        <taxon>Kitasatosporales</taxon>
        <taxon>Streptomycetaceae</taxon>
        <taxon>Streptomyces</taxon>
    </lineage>
</organism>
<accession>A0ABU2TB04</accession>
<keyword evidence="2" id="KW-1185">Reference proteome</keyword>
<dbReference type="EMBL" id="JAVRFE010000026">
    <property type="protein sequence ID" value="MDT0458086.1"/>
    <property type="molecule type" value="Genomic_DNA"/>
</dbReference>
<evidence type="ECO:0000313" key="2">
    <source>
        <dbReference type="Proteomes" id="UP001180551"/>
    </source>
</evidence>
<sequence length="422" mass="47447">MTSDAIQPCPVADAHRRLMDCHAQWHILHDSYLEPDGFRLNLNSLVSNLRSVTWLLQKQKAVIPDFATWYPEFQEACKKSEIMGWVVKSRNRITKESDLELLSSCQVVWTRNWVQRAEGTATFPPRMSTSEIVRALHHSNTPPVGLITVRRKWVDKALPSWELLAATAEAHSWLSQILWRAHKAFGVGSCDLADRPVECVTSVLRSTLTRPPCMDLTRSELQAHFTMSGGVVKEEVKPFDPDPANLEAAEERYGQLKFPTSGPIDSVPGFMAMARTMMEKDGHHSTIAFLYNQDRGVATRGLQFDGQNTKMLAFEGLADLVESTRADGIVIISESWLAVPTEREKELKTIFFPARDRLDRTEGLTVYAATRDGRQVELLSMIERGPNGEASCGEPVEVTFPAGANTLTPIRRKWDDMEKRGL</sequence>
<proteinExistence type="predicted"/>
<dbReference type="Proteomes" id="UP001180551">
    <property type="component" value="Unassembled WGS sequence"/>
</dbReference>
<reference evidence="1" key="1">
    <citation type="submission" date="2024-05" db="EMBL/GenBank/DDBJ databases">
        <title>30 novel species of actinomycetes from the DSMZ collection.</title>
        <authorList>
            <person name="Nouioui I."/>
        </authorList>
    </citation>
    <scope>NUCLEOTIDE SEQUENCE</scope>
    <source>
        <strain evidence="1">DSM 41527</strain>
    </source>
</reference>